<evidence type="ECO:0000313" key="3">
    <source>
        <dbReference type="Proteomes" id="UP000252792"/>
    </source>
</evidence>
<proteinExistence type="predicted"/>
<evidence type="ECO:0000313" key="2">
    <source>
        <dbReference type="EMBL" id="RBP79110.1"/>
    </source>
</evidence>
<keyword evidence="2" id="KW-0223">Dioxygenase</keyword>
<dbReference type="EMBL" id="QNSE01000015">
    <property type="protein sequence ID" value="RBP79110.1"/>
    <property type="molecule type" value="Genomic_DNA"/>
</dbReference>
<dbReference type="SUPFAM" id="SSF54593">
    <property type="entry name" value="Glyoxalase/Bleomycin resistance protein/Dihydroxybiphenyl dioxygenase"/>
    <property type="match status" value="1"/>
</dbReference>
<organism evidence="2 3">
    <name type="scientific">Marinomonas rhizomae</name>
    <dbReference type="NCBI Taxonomy" id="491948"/>
    <lineage>
        <taxon>Bacteria</taxon>
        <taxon>Pseudomonadati</taxon>
        <taxon>Pseudomonadota</taxon>
        <taxon>Gammaproteobacteria</taxon>
        <taxon>Oceanospirillales</taxon>
        <taxon>Oceanospirillaceae</taxon>
        <taxon>Marinomonas</taxon>
    </lineage>
</organism>
<dbReference type="RefSeq" id="WP_113918132.1">
    <property type="nucleotide sequence ID" value="NZ_QNSE01000015.1"/>
</dbReference>
<dbReference type="Proteomes" id="UP000252792">
    <property type="component" value="Unassembled WGS sequence"/>
</dbReference>
<dbReference type="Gene3D" id="3.10.180.10">
    <property type="entry name" value="2,3-Dihydroxybiphenyl 1,2-Dioxygenase, domain 1"/>
    <property type="match status" value="1"/>
</dbReference>
<protein>
    <submittedName>
        <fullName evidence="2">Glyoxalase/bleomycin resistance protein/dioxygenase superfamily protein</fullName>
    </submittedName>
</protein>
<keyword evidence="2" id="KW-0560">Oxidoreductase</keyword>
<dbReference type="GO" id="GO:0051213">
    <property type="term" value="F:dioxygenase activity"/>
    <property type="evidence" value="ECO:0007669"/>
    <property type="project" value="UniProtKB-KW"/>
</dbReference>
<sequence>MSNLKTVELKAFIPSKDFDTSKSFYSEIGFTKASDEGGVAYFHSGSCSFLLQDFYDKSLAENLMMHLLVEDIESWHDQITKSGVADKYHVNVSDITKQPWGMLDFVVHDPSGVLWRFGQNI</sequence>
<feature type="domain" description="Glyoxalase/fosfomycin resistance/dioxygenase" evidence="1">
    <location>
        <begin position="13"/>
        <end position="117"/>
    </location>
</feature>
<reference evidence="2 3" key="1">
    <citation type="submission" date="2018-06" db="EMBL/GenBank/DDBJ databases">
        <title>Genomic Encyclopedia of Type Strains, Phase III (KMG-III): the genomes of soil and plant-associated and newly described type strains.</title>
        <authorList>
            <person name="Whitman W."/>
        </authorList>
    </citation>
    <scope>NUCLEOTIDE SEQUENCE [LARGE SCALE GENOMIC DNA]</scope>
    <source>
        <strain evidence="2 3">CECT 7377</strain>
    </source>
</reference>
<dbReference type="InterPro" id="IPR004360">
    <property type="entry name" value="Glyas_Fos-R_dOase_dom"/>
</dbReference>
<dbReference type="AlphaFoldDB" id="A0A366IY60"/>
<keyword evidence="3" id="KW-1185">Reference proteome</keyword>
<dbReference type="OrthoDB" id="674527at2"/>
<name>A0A366IY60_9GAMM</name>
<dbReference type="CDD" id="cd08356">
    <property type="entry name" value="VOC_CChe_VCA0619_like"/>
    <property type="match status" value="1"/>
</dbReference>
<evidence type="ECO:0000259" key="1">
    <source>
        <dbReference type="Pfam" id="PF00903"/>
    </source>
</evidence>
<accession>A0A366IY60</accession>
<dbReference type="Pfam" id="PF00903">
    <property type="entry name" value="Glyoxalase"/>
    <property type="match status" value="1"/>
</dbReference>
<gene>
    <name evidence="2" type="ORF">DFP80_11543</name>
</gene>
<dbReference type="InterPro" id="IPR029068">
    <property type="entry name" value="Glyas_Bleomycin-R_OHBP_Dase"/>
</dbReference>
<comment type="caution">
    <text evidence="2">The sequence shown here is derived from an EMBL/GenBank/DDBJ whole genome shotgun (WGS) entry which is preliminary data.</text>
</comment>